<evidence type="ECO:0008006" key="3">
    <source>
        <dbReference type="Google" id="ProtNLM"/>
    </source>
</evidence>
<proteinExistence type="predicted"/>
<organism evidence="1 2">
    <name type="scientific">Croceibacterium selenioxidans</name>
    <dbReference type="NCBI Taxonomy" id="2838833"/>
    <lineage>
        <taxon>Bacteria</taxon>
        <taxon>Pseudomonadati</taxon>
        <taxon>Pseudomonadota</taxon>
        <taxon>Alphaproteobacteria</taxon>
        <taxon>Sphingomonadales</taxon>
        <taxon>Erythrobacteraceae</taxon>
        <taxon>Croceibacterium</taxon>
    </lineage>
</organism>
<sequence length="113" mass="11905">MQDGHAVVDLGELRTGVAPVPLQLRVNSTGRYDVSVSSANSGRLRLGSSEWYVPYSVAIGGNSVNLLGPSTIAGSPESGFRREALPIQFVIGDVSNRRAGTYSDVLSISVTAR</sequence>
<protein>
    <recommendedName>
        <fullName evidence="3">Spore coat protein U domain-containing protein</fullName>
    </recommendedName>
</protein>
<accession>A0ABS5W8Y5</accession>
<keyword evidence="2" id="KW-1185">Reference proteome</keyword>
<dbReference type="EMBL" id="JAHFVK010000002">
    <property type="protein sequence ID" value="MBT2135763.1"/>
    <property type="molecule type" value="Genomic_DNA"/>
</dbReference>
<evidence type="ECO:0000313" key="1">
    <source>
        <dbReference type="EMBL" id="MBT2135763.1"/>
    </source>
</evidence>
<dbReference type="Proteomes" id="UP000811255">
    <property type="component" value="Unassembled WGS sequence"/>
</dbReference>
<reference evidence="1 2" key="1">
    <citation type="submission" date="2021-05" db="EMBL/GenBank/DDBJ databases">
        <title>Croceibacterium sp. LX-88 genome sequence.</title>
        <authorList>
            <person name="Luo X."/>
        </authorList>
    </citation>
    <scope>NUCLEOTIDE SEQUENCE [LARGE SCALE GENOMIC DNA]</scope>
    <source>
        <strain evidence="1 2">LX-88</strain>
    </source>
</reference>
<evidence type="ECO:0000313" key="2">
    <source>
        <dbReference type="Proteomes" id="UP000811255"/>
    </source>
</evidence>
<gene>
    <name evidence="1" type="ORF">KK137_15600</name>
</gene>
<name>A0ABS5W8Y5_9SPHN</name>
<comment type="caution">
    <text evidence="1">The sequence shown here is derived from an EMBL/GenBank/DDBJ whole genome shotgun (WGS) entry which is preliminary data.</text>
</comment>